<dbReference type="Gene3D" id="2.60.120.10">
    <property type="entry name" value="Jelly Rolls"/>
    <property type="match status" value="1"/>
</dbReference>
<dbReference type="Proteomes" id="UP000479756">
    <property type="component" value="Unassembled WGS sequence"/>
</dbReference>
<feature type="active site" description="Proton donor" evidence="2">
    <location>
        <position position="132"/>
    </location>
</feature>
<feature type="site" description="Participates in a stacking interaction with the thymidine ring of dTDP-4-oxo-6-deoxyglucose" evidence="3">
    <location>
        <position position="138"/>
    </location>
</feature>
<dbReference type="InterPro" id="IPR011051">
    <property type="entry name" value="RmlC_Cupin_sf"/>
</dbReference>
<evidence type="ECO:0000256" key="1">
    <source>
        <dbReference type="ARBA" id="ARBA00010154"/>
    </source>
</evidence>
<dbReference type="AlphaFoldDB" id="A0A7C9PN93"/>
<comment type="similarity">
    <text evidence="1">Belongs to the dTDP-4-dehydrorhamnose 3,5-epimerase family.</text>
</comment>
<accession>A0A7C9PN93</accession>
<dbReference type="RefSeq" id="WP_163472999.1">
    <property type="nucleotide sequence ID" value="NZ_JAAGWZ010000002.1"/>
</dbReference>
<dbReference type="InterPro" id="IPR014710">
    <property type="entry name" value="RmlC-like_jellyroll"/>
</dbReference>
<dbReference type="GO" id="GO:0005829">
    <property type="term" value="C:cytosol"/>
    <property type="evidence" value="ECO:0007669"/>
    <property type="project" value="TreeGrafter"/>
</dbReference>
<dbReference type="EMBL" id="JAAGWZ010000002">
    <property type="protein sequence ID" value="NEM91331.1"/>
    <property type="molecule type" value="Genomic_DNA"/>
</dbReference>
<dbReference type="PANTHER" id="PTHR21047">
    <property type="entry name" value="DTDP-6-DEOXY-D-GLUCOSE-3,5 EPIMERASE"/>
    <property type="match status" value="1"/>
</dbReference>
<evidence type="ECO:0000313" key="5">
    <source>
        <dbReference type="Proteomes" id="UP000479756"/>
    </source>
</evidence>
<sequence>MQITPLSIDGAYSISPVQHGDDRGTFLEFFRGDLLAEAIGRPFTPVQGNRSISSKGVVRGIHFADVPAGQAKYVTVTSGSITDYIIDIRVGSPTFGQWVAVELDDVTRGAVFIAEGLGHLFVATSDQAAVSYLTNDVYRPGKEHTVSPLDADIALELPFAADALLLSPRDTSAPSLSEARDSGLLPDYEVCRAHYAALAGE</sequence>
<dbReference type="Pfam" id="PF00908">
    <property type="entry name" value="dTDP_sugar_isom"/>
    <property type="match status" value="1"/>
</dbReference>
<keyword evidence="5" id="KW-1185">Reference proteome</keyword>
<dbReference type="SUPFAM" id="SSF51182">
    <property type="entry name" value="RmlC-like cupins"/>
    <property type="match status" value="1"/>
</dbReference>
<name>A0A7C9PN93_9MICO</name>
<dbReference type="GO" id="GO:0000271">
    <property type="term" value="P:polysaccharide biosynthetic process"/>
    <property type="evidence" value="ECO:0007669"/>
    <property type="project" value="TreeGrafter"/>
</dbReference>
<evidence type="ECO:0000256" key="3">
    <source>
        <dbReference type="PIRSR" id="PIRSR600888-3"/>
    </source>
</evidence>
<evidence type="ECO:0000313" key="4">
    <source>
        <dbReference type="EMBL" id="NEM91331.1"/>
    </source>
</evidence>
<dbReference type="PANTHER" id="PTHR21047:SF2">
    <property type="entry name" value="THYMIDINE DIPHOSPHO-4-KETO-RHAMNOSE 3,5-EPIMERASE"/>
    <property type="match status" value="1"/>
</dbReference>
<proteinExistence type="inferred from homology"/>
<organism evidence="4 5">
    <name type="scientific">Galbitalea soli</name>
    <dbReference type="NCBI Taxonomy" id="1268042"/>
    <lineage>
        <taxon>Bacteria</taxon>
        <taxon>Bacillati</taxon>
        <taxon>Actinomycetota</taxon>
        <taxon>Actinomycetes</taxon>
        <taxon>Micrococcales</taxon>
        <taxon>Microbacteriaceae</taxon>
        <taxon>Galbitalea</taxon>
    </lineage>
</organism>
<evidence type="ECO:0000256" key="2">
    <source>
        <dbReference type="PIRSR" id="PIRSR600888-1"/>
    </source>
</evidence>
<gene>
    <name evidence="4" type="ORF">G3T37_08160</name>
</gene>
<dbReference type="GO" id="GO:0008830">
    <property type="term" value="F:dTDP-4-dehydrorhamnose 3,5-epimerase activity"/>
    <property type="evidence" value="ECO:0007669"/>
    <property type="project" value="InterPro"/>
</dbReference>
<reference evidence="4 5" key="1">
    <citation type="journal article" date="2014" name="Int. J. Syst. Evol. Microbiol.">
        <title>Description of Galbitalea soli gen. nov., sp. nov., and Frondihabitans sucicola sp. nov.</title>
        <authorList>
            <person name="Kim S.J."/>
            <person name="Lim J.M."/>
            <person name="Ahn J.H."/>
            <person name="Weon H.Y."/>
            <person name="Hamada M."/>
            <person name="Suzuki K."/>
            <person name="Ahn T.Y."/>
            <person name="Kwon S.W."/>
        </authorList>
    </citation>
    <scope>NUCLEOTIDE SEQUENCE [LARGE SCALE GENOMIC DNA]</scope>
    <source>
        <strain evidence="4 5">NBRC 108727</strain>
    </source>
</reference>
<dbReference type="InterPro" id="IPR000888">
    <property type="entry name" value="RmlC-like"/>
</dbReference>
<feature type="active site" description="Proton acceptor" evidence="2">
    <location>
        <position position="62"/>
    </location>
</feature>
<dbReference type="CDD" id="cd00438">
    <property type="entry name" value="cupin_RmlC"/>
    <property type="match status" value="1"/>
</dbReference>
<comment type="caution">
    <text evidence="4">The sequence shown here is derived from an EMBL/GenBank/DDBJ whole genome shotgun (WGS) entry which is preliminary data.</text>
</comment>
<protein>
    <submittedName>
        <fullName evidence="4">dTDP-4-keto-6-deoxy-D-glucose epimerase</fullName>
    </submittedName>
</protein>
<dbReference type="GO" id="GO:0019305">
    <property type="term" value="P:dTDP-rhamnose biosynthetic process"/>
    <property type="evidence" value="ECO:0007669"/>
    <property type="project" value="TreeGrafter"/>
</dbReference>